<dbReference type="EMBL" id="CP024199">
    <property type="protein sequence ID" value="AUG52626.1"/>
    <property type="molecule type" value="Genomic_DNA"/>
</dbReference>
<protein>
    <submittedName>
        <fullName evidence="2">Uncharacterized protein</fullName>
    </submittedName>
</protein>
<evidence type="ECO:0000313" key="2">
    <source>
        <dbReference type="EMBL" id="AUG52626.1"/>
    </source>
</evidence>
<evidence type="ECO:0000313" key="3">
    <source>
        <dbReference type="Proteomes" id="UP000233458"/>
    </source>
</evidence>
<reference evidence="2 3" key="1">
    <citation type="submission" date="2017-10" db="EMBL/GenBank/DDBJ databases">
        <title>Biodiversity and function of Thalassospira species in the particle-attached aromatic-hydrocarbon-degrading consortia from the surface seawater of the China South Sea.</title>
        <authorList>
            <person name="Dong C."/>
            <person name="Liu R."/>
            <person name="Shao Z."/>
        </authorList>
    </citation>
    <scope>NUCLEOTIDE SEQUENCE [LARGE SCALE GENOMIC DNA]</scope>
    <source>
        <strain evidence="2 3">CSC3H3</strain>
    </source>
</reference>
<gene>
    <name evidence="2" type="ORF">CSC3H3_07785</name>
</gene>
<evidence type="ECO:0000256" key="1">
    <source>
        <dbReference type="SAM" id="MobiDB-lite"/>
    </source>
</evidence>
<accession>A0ABM6Q802</accession>
<dbReference type="Proteomes" id="UP000233458">
    <property type="component" value="Chromosome"/>
</dbReference>
<proteinExistence type="predicted"/>
<organism evidence="2 3">
    <name type="scientific">Thalassospira marina</name>
    <dbReference type="NCBI Taxonomy" id="2048283"/>
    <lineage>
        <taxon>Bacteria</taxon>
        <taxon>Pseudomonadati</taxon>
        <taxon>Pseudomonadota</taxon>
        <taxon>Alphaproteobacteria</taxon>
        <taxon>Rhodospirillales</taxon>
        <taxon>Thalassospiraceae</taxon>
        <taxon>Thalassospira</taxon>
    </lineage>
</organism>
<feature type="region of interest" description="Disordered" evidence="1">
    <location>
        <begin position="72"/>
        <end position="93"/>
    </location>
</feature>
<keyword evidence="3" id="KW-1185">Reference proteome</keyword>
<sequence>MIGFCGLSGAFLYLFCTVWHVYAQHLRAGAGKTCTGGQGAMPVPGAVKVMDDVGPMVEIAAQGRHTLGKGQNCTRTDAGNDTDNVTDKDGWGC</sequence>
<name>A0ABM6Q802_9PROT</name>
<feature type="compositionally biased region" description="Polar residues" evidence="1">
    <location>
        <begin position="72"/>
        <end position="83"/>
    </location>
</feature>